<feature type="transmembrane region" description="Helical" evidence="1">
    <location>
        <begin position="181"/>
        <end position="201"/>
    </location>
</feature>
<keyword evidence="1" id="KW-0812">Transmembrane</keyword>
<keyword evidence="1" id="KW-1133">Transmembrane helix</keyword>
<keyword evidence="3" id="KW-1185">Reference proteome</keyword>
<feature type="transmembrane region" description="Helical" evidence="1">
    <location>
        <begin position="155"/>
        <end position="175"/>
    </location>
</feature>
<feature type="transmembrane region" description="Helical" evidence="1">
    <location>
        <begin position="89"/>
        <end position="111"/>
    </location>
</feature>
<sequence>MMSTANRRSAKRYSFEHELAPHIDGKWAEDLILELRLREVPGPEIGKVLAEADSHCADSGQSAQDTFGDPVAYARSLDLPAEPSSPASLVGAAAPALAQVLGMLGLLWSFGDLRRGEPLQLTTGYLATAGLLLAAVVLLVLFTDRVLRAVVHRPVVVWCAFMLSTALFVVLALLLDHVVVSLPAGWGVAGGTAVLVAGLAWELIARRRGGAAAEDPIRSPFGGTADGATTSQRWAVAASRLVVPIWTVVVLALMWWSTS</sequence>
<evidence type="ECO:0000313" key="3">
    <source>
        <dbReference type="Proteomes" id="UP001165561"/>
    </source>
</evidence>
<protein>
    <recommendedName>
        <fullName evidence="4">DUF1129 family protein</fullName>
    </recommendedName>
</protein>
<proteinExistence type="predicted"/>
<dbReference type="EMBL" id="JARACI010000858">
    <property type="protein sequence ID" value="MDD9206351.1"/>
    <property type="molecule type" value="Genomic_DNA"/>
</dbReference>
<evidence type="ECO:0000256" key="1">
    <source>
        <dbReference type="SAM" id="Phobius"/>
    </source>
</evidence>
<evidence type="ECO:0000313" key="2">
    <source>
        <dbReference type="EMBL" id="MDD9206351.1"/>
    </source>
</evidence>
<keyword evidence="1" id="KW-0472">Membrane</keyword>
<accession>A0ABT5TZP8</accession>
<feature type="transmembrane region" description="Helical" evidence="1">
    <location>
        <begin position="241"/>
        <end position="258"/>
    </location>
</feature>
<evidence type="ECO:0008006" key="4">
    <source>
        <dbReference type="Google" id="ProtNLM"/>
    </source>
</evidence>
<comment type="caution">
    <text evidence="2">The sequence shown here is derived from an EMBL/GenBank/DDBJ whole genome shotgun (WGS) entry which is preliminary data.</text>
</comment>
<gene>
    <name evidence="2" type="ORF">PU560_07700</name>
</gene>
<feature type="transmembrane region" description="Helical" evidence="1">
    <location>
        <begin position="123"/>
        <end position="143"/>
    </location>
</feature>
<name>A0ABT5TZP8_9MICO</name>
<reference evidence="2" key="1">
    <citation type="submission" date="2023-02" db="EMBL/GenBank/DDBJ databases">
        <title>Georgenia sp.10Sc9-8, isolated from a soil sample collected from the Taklamakan desert.</title>
        <authorList>
            <person name="Liu S."/>
        </authorList>
    </citation>
    <scope>NUCLEOTIDE SEQUENCE</scope>
    <source>
        <strain evidence="2">10Sc9-8</strain>
    </source>
</reference>
<organism evidence="2 3">
    <name type="scientific">Georgenia halotolerans</name>
    <dbReference type="NCBI Taxonomy" id="3028317"/>
    <lineage>
        <taxon>Bacteria</taxon>
        <taxon>Bacillati</taxon>
        <taxon>Actinomycetota</taxon>
        <taxon>Actinomycetes</taxon>
        <taxon>Micrococcales</taxon>
        <taxon>Bogoriellaceae</taxon>
        <taxon>Georgenia</taxon>
    </lineage>
</organism>
<dbReference type="Proteomes" id="UP001165561">
    <property type="component" value="Unassembled WGS sequence"/>
</dbReference>